<evidence type="ECO:0000256" key="1">
    <source>
        <dbReference type="SAM" id="MobiDB-lite"/>
    </source>
</evidence>
<dbReference type="Proteomes" id="UP000092460">
    <property type="component" value="Unassembled WGS sequence"/>
</dbReference>
<feature type="compositionally biased region" description="Basic and acidic residues" evidence="1">
    <location>
        <begin position="80"/>
        <end position="96"/>
    </location>
</feature>
<name>A0A1B0BWS2_9MUSC</name>
<reference evidence="3" key="1">
    <citation type="submission" date="2015-01" db="EMBL/GenBank/DDBJ databases">
        <authorList>
            <person name="Aksoy S."/>
            <person name="Warren W."/>
            <person name="Wilson R.K."/>
        </authorList>
    </citation>
    <scope>NUCLEOTIDE SEQUENCE [LARGE SCALE GENOMIC DNA]</scope>
    <source>
        <strain evidence="3">IAEA</strain>
    </source>
</reference>
<accession>A0A1B0BWS2</accession>
<feature type="compositionally biased region" description="Low complexity" evidence="1">
    <location>
        <begin position="32"/>
        <end position="41"/>
    </location>
</feature>
<dbReference type="EMBL" id="JXJN01021950">
    <property type="status" value="NOT_ANNOTATED_CDS"/>
    <property type="molecule type" value="Genomic_DNA"/>
</dbReference>
<feature type="region of interest" description="Disordered" evidence="1">
    <location>
        <begin position="80"/>
        <end position="104"/>
    </location>
</feature>
<sequence>MERSLDIYRKTIGKNQQQHVQPRHCTSHTADKSSAASTASTRHMPKSRKRTPLAIIAGLPSSACVKKTKTSSGLFTISSDETKRWETKNKETRKGEGNSNKLVK</sequence>
<reference evidence="2" key="2">
    <citation type="submission" date="2020-05" db="UniProtKB">
        <authorList>
            <consortium name="EnsemblMetazoa"/>
        </authorList>
    </citation>
    <scope>IDENTIFICATION</scope>
    <source>
        <strain evidence="2">IAEA</strain>
    </source>
</reference>
<proteinExistence type="predicted"/>
<feature type="region of interest" description="Disordered" evidence="1">
    <location>
        <begin position="1"/>
        <end position="52"/>
    </location>
</feature>
<dbReference type="VEuPathDB" id="VectorBase:GPPI042908"/>
<dbReference type="EnsemblMetazoa" id="GPPI042908-RA">
    <property type="protein sequence ID" value="GPPI042908-PA"/>
    <property type="gene ID" value="GPPI042908"/>
</dbReference>
<evidence type="ECO:0000313" key="2">
    <source>
        <dbReference type="EnsemblMetazoa" id="GPPI042908-PA"/>
    </source>
</evidence>
<dbReference type="AlphaFoldDB" id="A0A1B0BWS2"/>
<evidence type="ECO:0000313" key="3">
    <source>
        <dbReference type="Proteomes" id="UP000092460"/>
    </source>
</evidence>
<organism evidence="2 3">
    <name type="scientific">Glossina palpalis gambiensis</name>
    <dbReference type="NCBI Taxonomy" id="67801"/>
    <lineage>
        <taxon>Eukaryota</taxon>
        <taxon>Metazoa</taxon>
        <taxon>Ecdysozoa</taxon>
        <taxon>Arthropoda</taxon>
        <taxon>Hexapoda</taxon>
        <taxon>Insecta</taxon>
        <taxon>Pterygota</taxon>
        <taxon>Neoptera</taxon>
        <taxon>Endopterygota</taxon>
        <taxon>Diptera</taxon>
        <taxon>Brachycera</taxon>
        <taxon>Muscomorpha</taxon>
        <taxon>Hippoboscoidea</taxon>
        <taxon>Glossinidae</taxon>
        <taxon>Glossina</taxon>
    </lineage>
</organism>
<protein>
    <submittedName>
        <fullName evidence="2">Uncharacterized protein</fullName>
    </submittedName>
</protein>
<keyword evidence="3" id="KW-1185">Reference proteome</keyword>
<dbReference type="EMBL" id="JXJN01021951">
    <property type="status" value="NOT_ANNOTATED_CDS"/>
    <property type="molecule type" value="Genomic_DNA"/>
</dbReference>